<keyword evidence="3" id="KW-1185">Reference proteome</keyword>
<dbReference type="Proteomes" id="UP000825729">
    <property type="component" value="Unassembled WGS sequence"/>
</dbReference>
<comment type="caution">
    <text evidence="2">The sequence shown here is derived from an EMBL/GenBank/DDBJ whole genome shotgun (WGS) entry which is preliminary data.</text>
</comment>
<sequence length="142" mass="15817">MLSPDVAHDSSLATNAEFVISKLQKVGHDVTRIRGYAQRLQALSEAKSLSSAKTSQISGDSEEINAREALELDQEDAHDRLELAQEQAQSADAKVVYLETQVEQIRESVKEVKGAVLEATRKVEEILACILPMRLRKRTFCH</sequence>
<name>A0AAV7E337_ARIFI</name>
<reference evidence="2 3" key="1">
    <citation type="submission" date="2021-07" db="EMBL/GenBank/DDBJ databases">
        <title>The Aristolochia fimbriata genome: insights into angiosperm evolution, floral development and chemical biosynthesis.</title>
        <authorList>
            <person name="Jiao Y."/>
        </authorList>
    </citation>
    <scope>NUCLEOTIDE SEQUENCE [LARGE SCALE GENOMIC DNA]</scope>
    <source>
        <strain evidence="2">IBCAS-2021</strain>
        <tissue evidence="2">Leaf</tissue>
    </source>
</reference>
<feature type="coiled-coil region" evidence="1">
    <location>
        <begin position="67"/>
        <end position="101"/>
    </location>
</feature>
<protein>
    <submittedName>
        <fullName evidence="2">Uncharacterized protein</fullName>
    </submittedName>
</protein>
<dbReference type="AlphaFoldDB" id="A0AAV7E337"/>
<dbReference type="EMBL" id="JAINDJ010000007">
    <property type="protein sequence ID" value="KAG9442232.1"/>
    <property type="molecule type" value="Genomic_DNA"/>
</dbReference>
<keyword evidence="1" id="KW-0175">Coiled coil</keyword>
<accession>A0AAV7E337</accession>
<evidence type="ECO:0000256" key="1">
    <source>
        <dbReference type="SAM" id="Coils"/>
    </source>
</evidence>
<evidence type="ECO:0000313" key="2">
    <source>
        <dbReference type="EMBL" id="KAG9442232.1"/>
    </source>
</evidence>
<gene>
    <name evidence="2" type="ORF">H6P81_018086</name>
</gene>
<organism evidence="2 3">
    <name type="scientific">Aristolochia fimbriata</name>
    <name type="common">White veined hardy Dutchman's pipe vine</name>
    <dbReference type="NCBI Taxonomy" id="158543"/>
    <lineage>
        <taxon>Eukaryota</taxon>
        <taxon>Viridiplantae</taxon>
        <taxon>Streptophyta</taxon>
        <taxon>Embryophyta</taxon>
        <taxon>Tracheophyta</taxon>
        <taxon>Spermatophyta</taxon>
        <taxon>Magnoliopsida</taxon>
        <taxon>Magnoliidae</taxon>
        <taxon>Piperales</taxon>
        <taxon>Aristolochiaceae</taxon>
        <taxon>Aristolochia</taxon>
    </lineage>
</organism>
<proteinExistence type="predicted"/>
<evidence type="ECO:0000313" key="3">
    <source>
        <dbReference type="Proteomes" id="UP000825729"/>
    </source>
</evidence>